<gene>
    <name evidence="2" type="ORF">I79_021682</name>
</gene>
<feature type="region of interest" description="Disordered" evidence="1">
    <location>
        <begin position="49"/>
        <end position="73"/>
    </location>
</feature>
<dbReference type="EMBL" id="JH002034">
    <property type="protein sequence ID" value="EGW09010.1"/>
    <property type="molecule type" value="Genomic_DNA"/>
</dbReference>
<name>G3IDA6_CRIGR</name>
<dbReference type="AlphaFoldDB" id="G3IDA6"/>
<organism evidence="2 3">
    <name type="scientific">Cricetulus griseus</name>
    <name type="common">Chinese hamster</name>
    <name type="synonym">Cricetulus barabensis griseus</name>
    <dbReference type="NCBI Taxonomy" id="10029"/>
    <lineage>
        <taxon>Eukaryota</taxon>
        <taxon>Metazoa</taxon>
        <taxon>Chordata</taxon>
        <taxon>Craniata</taxon>
        <taxon>Vertebrata</taxon>
        <taxon>Euteleostomi</taxon>
        <taxon>Mammalia</taxon>
        <taxon>Eutheria</taxon>
        <taxon>Euarchontoglires</taxon>
        <taxon>Glires</taxon>
        <taxon>Rodentia</taxon>
        <taxon>Myomorpha</taxon>
        <taxon>Muroidea</taxon>
        <taxon>Cricetidae</taxon>
        <taxon>Cricetinae</taxon>
        <taxon>Cricetulus</taxon>
    </lineage>
</organism>
<sequence>MYPPVHLAIGEQREAGVLSTLSGQNLESSYRVWFLGDCVLPRAPTHPEAQATLTDTGCGSRDQTHRRERQRTAPCSLLASTHHDLKITQGHLVVMVQALAEPLVKY</sequence>
<protein>
    <submittedName>
        <fullName evidence="2">Uncharacterized protein</fullName>
    </submittedName>
</protein>
<proteinExistence type="predicted"/>
<evidence type="ECO:0000256" key="1">
    <source>
        <dbReference type="SAM" id="MobiDB-lite"/>
    </source>
</evidence>
<reference evidence="3" key="1">
    <citation type="journal article" date="2011" name="Nat. Biotechnol.">
        <title>The genomic sequence of the Chinese hamster ovary (CHO)-K1 cell line.</title>
        <authorList>
            <person name="Xu X."/>
            <person name="Nagarajan H."/>
            <person name="Lewis N.E."/>
            <person name="Pan S."/>
            <person name="Cai Z."/>
            <person name="Liu X."/>
            <person name="Chen W."/>
            <person name="Xie M."/>
            <person name="Wang W."/>
            <person name="Hammond S."/>
            <person name="Andersen M.R."/>
            <person name="Neff N."/>
            <person name="Passarelli B."/>
            <person name="Koh W."/>
            <person name="Fan H.C."/>
            <person name="Wang J."/>
            <person name="Gui Y."/>
            <person name="Lee K.H."/>
            <person name="Betenbaugh M.J."/>
            <person name="Quake S.R."/>
            <person name="Famili I."/>
            <person name="Palsson B.O."/>
            <person name="Wang J."/>
        </authorList>
    </citation>
    <scope>NUCLEOTIDE SEQUENCE [LARGE SCALE GENOMIC DNA]</scope>
    <source>
        <strain evidence="3">CHO K1 cell line</strain>
    </source>
</reference>
<evidence type="ECO:0000313" key="3">
    <source>
        <dbReference type="Proteomes" id="UP000001075"/>
    </source>
</evidence>
<dbReference type="InParanoid" id="G3IDA6"/>
<evidence type="ECO:0000313" key="2">
    <source>
        <dbReference type="EMBL" id="EGW09010.1"/>
    </source>
</evidence>
<dbReference type="Proteomes" id="UP000001075">
    <property type="component" value="Unassembled WGS sequence"/>
</dbReference>
<accession>G3IDA6</accession>